<dbReference type="InterPro" id="IPR006104">
    <property type="entry name" value="Glyco_hydro_2_N"/>
</dbReference>
<evidence type="ECO:0000313" key="16">
    <source>
        <dbReference type="Proteomes" id="UP000479190"/>
    </source>
</evidence>
<proteinExistence type="inferred from homology"/>
<dbReference type="GO" id="GO:0005975">
    <property type="term" value="P:carbohydrate metabolic process"/>
    <property type="evidence" value="ECO:0007669"/>
    <property type="project" value="InterPro"/>
</dbReference>
<comment type="subunit">
    <text evidence="4">Homotetramer.</text>
</comment>
<evidence type="ECO:0000256" key="9">
    <source>
        <dbReference type="ARBA" id="ARBA00023180"/>
    </source>
</evidence>
<dbReference type="InterPro" id="IPR006103">
    <property type="entry name" value="Glyco_hydro_2_cat"/>
</dbReference>
<dbReference type="Gene3D" id="2.60.40.10">
    <property type="entry name" value="Immunoglobulins"/>
    <property type="match status" value="1"/>
</dbReference>
<evidence type="ECO:0000256" key="1">
    <source>
        <dbReference type="ARBA" id="ARBA00003025"/>
    </source>
</evidence>
<dbReference type="Pfam" id="PF00703">
    <property type="entry name" value="Glyco_hydro_2"/>
    <property type="match status" value="1"/>
</dbReference>
<dbReference type="EMBL" id="CADCXV010000940">
    <property type="protein sequence ID" value="CAB0039121.1"/>
    <property type="molecule type" value="Genomic_DNA"/>
</dbReference>
<evidence type="ECO:0000256" key="5">
    <source>
        <dbReference type="ARBA" id="ARBA00012761"/>
    </source>
</evidence>
<dbReference type="AlphaFoldDB" id="A0A6H5IW58"/>
<evidence type="ECO:0000256" key="7">
    <source>
        <dbReference type="ARBA" id="ARBA00022729"/>
    </source>
</evidence>
<dbReference type="FunFam" id="3.20.20.80:FF:000029">
    <property type="entry name" value="Beta-glucuronidase"/>
    <property type="match status" value="1"/>
</dbReference>
<comment type="similarity">
    <text evidence="3">Belongs to the glycosyl hydrolase 2 family.</text>
</comment>
<dbReference type="InterPro" id="IPR006102">
    <property type="entry name" value="Ig-like_GH2"/>
</dbReference>
<feature type="domain" description="Glycosyl hydrolases family 2 sugar binding" evidence="14">
    <location>
        <begin position="35"/>
        <end position="213"/>
    </location>
</feature>
<keyword evidence="9" id="KW-0325">Glycoprotein</keyword>
<dbReference type="NCBIfam" id="NF007538">
    <property type="entry name" value="PRK10150.1"/>
    <property type="match status" value="1"/>
</dbReference>
<reference evidence="15 16" key="1">
    <citation type="submission" date="2020-02" db="EMBL/GenBank/DDBJ databases">
        <authorList>
            <person name="Ferguson B K."/>
        </authorList>
    </citation>
    <scope>NUCLEOTIDE SEQUENCE [LARGE SCALE GENOMIC DNA]</scope>
</reference>
<dbReference type="PRINTS" id="PR00132">
    <property type="entry name" value="GLHYDRLASE2"/>
</dbReference>
<keyword evidence="10" id="KW-0458">Lysosome</keyword>
<comment type="subcellular location">
    <subcellularLocation>
        <location evidence="2">Lysosome</location>
    </subcellularLocation>
</comment>
<keyword evidence="11" id="KW-0326">Glycosidase</keyword>
<evidence type="ECO:0000313" key="15">
    <source>
        <dbReference type="EMBL" id="CAB0039121.1"/>
    </source>
</evidence>
<accession>A0A6H5IW58</accession>
<evidence type="ECO:0000256" key="2">
    <source>
        <dbReference type="ARBA" id="ARBA00004371"/>
    </source>
</evidence>
<dbReference type="GO" id="GO:0004566">
    <property type="term" value="F:beta-glucuronidase activity"/>
    <property type="evidence" value="ECO:0007669"/>
    <property type="project" value="UniProtKB-EC"/>
</dbReference>
<dbReference type="FunFam" id="2.60.120.260:FF:000027">
    <property type="entry name" value="Beta-glucuronidase"/>
    <property type="match status" value="1"/>
</dbReference>
<dbReference type="GO" id="GO:0019391">
    <property type="term" value="P:glucuronoside catabolic process"/>
    <property type="evidence" value="ECO:0007669"/>
    <property type="project" value="TreeGrafter"/>
</dbReference>
<evidence type="ECO:0000259" key="14">
    <source>
        <dbReference type="Pfam" id="PF02837"/>
    </source>
</evidence>
<keyword evidence="8" id="KW-0378">Hydrolase</keyword>
<dbReference type="InterPro" id="IPR008979">
    <property type="entry name" value="Galactose-bd-like_sf"/>
</dbReference>
<dbReference type="Gene3D" id="3.20.20.80">
    <property type="entry name" value="Glycosidases"/>
    <property type="match status" value="1"/>
</dbReference>
<sequence length="643" mass="73566">MKAGMFSRFSGSTDDVLGNKLTGLLYPRESESREVKSLDGFWDFAVPPADDLQKGHKDAWYSTNLSKVTKVMSMPVPSSYNDVTTSRSLRDHVGPVWYEKTFYGPVAWKSDRIFLRFGSVNYLAEVWMNGTLITSHEVGHLPFEVEVTTFVLLGGNNRLTVAVDNTLSKLTVPQGKIVEAETESDGPVKMQTYTFDFFNYAGIHRPVLLHTKPKNYIQDISVVTEVFDQVAIIKYQVDVFSLNAKEVIRPGVKVDLYDADRNNVLEKTEIGSEGVLEIKNPKLWWPIFMDKNPGYLYTLEVCVTSVDCSKADVYRLPIGIRQIEWNNTSVLINKKPIYFRGFGKHEDAALRGRGLDLVTIARDHELLTWVGANTYRTSHYPYSEEALNLADKMGFLIIDECPSVDTDKFSSQLLKKHKMSLSELIRRDKNRPSVIMWSVANEPRTLNRDSPNYFKQIVNHVKTLDPTRPVTAAIAVSPAEDRAGQYLDVISFNRYQGWYSNTGRLDLITHRVMEEIQAWHDKFSKPVIMAEYGADTMPGLHELPEYVWSEEYQAKLLSCHFKAFDKMRSKGYFIGEFIWNFADFRTAQTYTRVGGNKKGIFTRDRQPKMAAFHVRKRYHALAAEEGKTDPPNDLENYTSSHYF</sequence>
<protein>
    <recommendedName>
        <fullName evidence="6">Beta-glucuronidase</fullName>
        <ecNumber evidence="5">3.2.1.31</ecNumber>
    </recommendedName>
</protein>
<dbReference type="SUPFAM" id="SSF49303">
    <property type="entry name" value="beta-Galactosidase/glucuronidase domain"/>
    <property type="match status" value="1"/>
</dbReference>
<dbReference type="PANTHER" id="PTHR10066">
    <property type="entry name" value="BETA-GLUCURONIDASE"/>
    <property type="match status" value="1"/>
</dbReference>
<dbReference type="InterPro" id="IPR023232">
    <property type="entry name" value="Glyco_hydro_2_AS"/>
</dbReference>
<feature type="domain" description="Glycoside hydrolase family 2 catalytic" evidence="13">
    <location>
        <begin position="326"/>
        <end position="621"/>
    </location>
</feature>
<evidence type="ECO:0000256" key="3">
    <source>
        <dbReference type="ARBA" id="ARBA00007401"/>
    </source>
</evidence>
<evidence type="ECO:0000256" key="4">
    <source>
        <dbReference type="ARBA" id="ARBA00011881"/>
    </source>
</evidence>
<evidence type="ECO:0000256" key="10">
    <source>
        <dbReference type="ARBA" id="ARBA00023228"/>
    </source>
</evidence>
<keyword evidence="16" id="KW-1185">Reference proteome</keyword>
<dbReference type="SUPFAM" id="SSF51445">
    <property type="entry name" value="(Trans)glycosidases"/>
    <property type="match status" value="1"/>
</dbReference>
<dbReference type="PROSITE" id="PS00608">
    <property type="entry name" value="GLYCOSYL_HYDROL_F2_2"/>
    <property type="match status" value="1"/>
</dbReference>
<dbReference type="Pfam" id="PF02837">
    <property type="entry name" value="Glyco_hydro_2_N"/>
    <property type="match status" value="1"/>
</dbReference>
<evidence type="ECO:0000256" key="11">
    <source>
        <dbReference type="ARBA" id="ARBA00023295"/>
    </source>
</evidence>
<evidence type="ECO:0000256" key="6">
    <source>
        <dbReference type="ARBA" id="ARBA00016205"/>
    </source>
</evidence>
<feature type="domain" description="Glycoside hydrolase family 2 immunoglobulin-like beta-sandwich" evidence="12">
    <location>
        <begin position="216"/>
        <end position="321"/>
    </location>
</feature>
<gene>
    <name evidence="15" type="ORF">TBRA_LOCUS10879</name>
</gene>
<dbReference type="Gene3D" id="2.60.120.260">
    <property type="entry name" value="Galactose-binding domain-like"/>
    <property type="match status" value="1"/>
</dbReference>
<dbReference type="SUPFAM" id="SSF49785">
    <property type="entry name" value="Galactose-binding domain-like"/>
    <property type="match status" value="1"/>
</dbReference>
<evidence type="ECO:0000259" key="12">
    <source>
        <dbReference type="Pfam" id="PF00703"/>
    </source>
</evidence>
<dbReference type="OrthoDB" id="408532at2759"/>
<dbReference type="EC" id="3.2.1.31" evidence="5"/>
<comment type="function">
    <text evidence="1">Plays an important role in the degradation of dermatan and keratan sulfates.</text>
</comment>
<keyword evidence="7" id="KW-0732">Signal</keyword>
<dbReference type="InterPro" id="IPR013783">
    <property type="entry name" value="Ig-like_fold"/>
</dbReference>
<dbReference type="PANTHER" id="PTHR10066:SF67">
    <property type="entry name" value="BETA-GLUCURONIDASE"/>
    <property type="match status" value="1"/>
</dbReference>
<evidence type="ECO:0000259" key="13">
    <source>
        <dbReference type="Pfam" id="PF02836"/>
    </source>
</evidence>
<dbReference type="Proteomes" id="UP000479190">
    <property type="component" value="Unassembled WGS sequence"/>
</dbReference>
<evidence type="ECO:0000256" key="8">
    <source>
        <dbReference type="ARBA" id="ARBA00022801"/>
    </source>
</evidence>
<organism evidence="15 16">
    <name type="scientific">Trichogramma brassicae</name>
    <dbReference type="NCBI Taxonomy" id="86971"/>
    <lineage>
        <taxon>Eukaryota</taxon>
        <taxon>Metazoa</taxon>
        <taxon>Ecdysozoa</taxon>
        <taxon>Arthropoda</taxon>
        <taxon>Hexapoda</taxon>
        <taxon>Insecta</taxon>
        <taxon>Pterygota</taxon>
        <taxon>Neoptera</taxon>
        <taxon>Endopterygota</taxon>
        <taxon>Hymenoptera</taxon>
        <taxon>Apocrita</taxon>
        <taxon>Proctotrupomorpha</taxon>
        <taxon>Chalcidoidea</taxon>
        <taxon>Trichogrammatidae</taxon>
        <taxon>Trichogramma</taxon>
    </lineage>
</organism>
<dbReference type="InterPro" id="IPR006101">
    <property type="entry name" value="Glyco_hydro_2"/>
</dbReference>
<dbReference type="FunFam" id="2.60.40.10:FF:000628">
    <property type="entry name" value="Beta-glucuronidase"/>
    <property type="match status" value="1"/>
</dbReference>
<dbReference type="GO" id="GO:0030246">
    <property type="term" value="F:carbohydrate binding"/>
    <property type="evidence" value="ECO:0007669"/>
    <property type="project" value="TreeGrafter"/>
</dbReference>
<dbReference type="InterPro" id="IPR036156">
    <property type="entry name" value="Beta-gal/glucu_dom_sf"/>
</dbReference>
<dbReference type="InterPro" id="IPR017853">
    <property type="entry name" value="GH"/>
</dbReference>
<dbReference type="GO" id="GO:0005615">
    <property type="term" value="C:extracellular space"/>
    <property type="evidence" value="ECO:0007669"/>
    <property type="project" value="TreeGrafter"/>
</dbReference>
<name>A0A6H5IW58_9HYME</name>
<dbReference type="Pfam" id="PF02836">
    <property type="entry name" value="Glyco_hydro_2_C"/>
    <property type="match status" value="1"/>
</dbReference>
<dbReference type="GO" id="GO:0005764">
    <property type="term" value="C:lysosome"/>
    <property type="evidence" value="ECO:0007669"/>
    <property type="project" value="UniProtKB-SubCell"/>
</dbReference>